<dbReference type="EMBL" id="CP017258">
    <property type="protein sequence ID" value="AQW87477.1"/>
    <property type="molecule type" value="Genomic_DNA"/>
</dbReference>
<accession>A0A1S6U7N4</accession>
<gene>
    <name evidence="2" type="ORF">CPIN18021_0662</name>
</gene>
<keyword evidence="1" id="KW-1133">Transmembrane helix</keyword>
<feature type="transmembrane region" description="Helical" evidence="1">
    <location>
        <begin position="104"/>
        <end position="125"/>
    </location>
</feature>
<protein>
    <submittedName>
        <fullName evidence="2">Putative membrane protein</fullName>
    </submittedName>
</protein>
<name>A0A1S6U7N4_9BACT</name>
<dbReference type="AlphaFoldDB" id="A0A1S6U7N4"/>
<feature type="transmembrane region" description="Helical" evidence="1">
    <location>
        <begin position="35"/>
        <end position="54"/>
    </location>
</feature>
<keyword evidence="3" id="KW-1185">Reference proteome</keyword>
<keyword evidence="1" id="KW-0812">Transmembrane</keyword>
<reference evidence="3" key="1">
    <citation type="submission" date="2016-09" db="EMBL/GenBank/DDBJ databases">
        <title>Comparative genomics of the Campylobacter concisus group.</title>
        <authorList>
            <person name="Miller W.G."/>
            <person name="Yee E."/>
            <person name="Chapman M.H."/>
            <person name="Huynh S."/>
            <person name="Bono J.L."/>
            <person name="On S.L.W."/>
            <person name="StLeger J."/>
            <person name="Foster G."/>
            <person name="Parker C.T."/>
        </authorList>
    </citation>
    <scope>NUCLEOTIDE SEQUENCE [LARGE SCALE GENOMIC DNA]</scope>
    <source>
        <strain evidence="3">RM18021</strain>
    </source>
</reference>
<evidence type="ECO:0000256" key="1">
    <source>
        <dbReference type="SAM" id="Phobius"/>
    </source>
</evidence>
<keyword evidence="1" id="KW-0472">Membrane</keyword>
<evidence type="ECO:0000313" key="2">
    <source>
        <dbReference type="EMBL" id="AQW87477.1"/>
    </source>
</evidence>
<organism evidence="2 3">
    <name type="scientific">Campylobacter pinnipediorum subsp. caledonicus</name>
    <dbReference type="NCBI Taxonomy" id="1874362"/>
    <lineage>
        <taxon>Bacteria</taxon>
        <taxon>Pseudomonadati</taxon>
        <taxon>Campylobacterota</taxon>
        <taxon>Epsilonproteobacteria</taxon>
        <taxon>Campylobacterales</taxon>
        <taxon>Campylobacteraceae</taxon>
        <taxon>Campylobacter</taxon>
    </lineage>
</organism>
<proteinExistence type="predicted"/>
<sequence length="140" mass="16401">MLCLIFFMMIFEFFTFKKGFDIASIALKSLTFAKMLTINLLLTTALLSYFYLLYKVIEFIYTKVNFIINFINNFSYSNDSLISYFISVLKSFGIWSAFVDVYSVFSPIFLIFFSVYSLKISIVVLKNIRETLETLFISKL</sequence>
<dbReference type="Proteomes" id="UP000190868">
    <property type="component" value="Chromosome"/>
</dbReference>
<evidence type="ECO:0000313" key="3">
    <source>
        <dbReference type="Proteomes" id="UP000190868"/>
    </source>
</evidence>